<sequence>MKSITVNGKPETGSGKDLSTVPDQRIKRLENERRILLELGDDITKVREKNDLIVLFSSRLKSIFPFSHAIVSLIDYEARVYCPFLLDPKSSPIKEHADYPALVAGHFPLDEPFIQQVMENDAPSSFILEDIMDAPGSPPFLRVNYDGGVREILMTPLKSKGQVIGFLHMYVVNVNDFTDEFKSIIKGIAPQISGAVINIIRNEEISREERLNEVLLSLSNDMVKVRSRQDMLNVLNSGLREVIGFSHSMMTVMDESEEYYKAYLADADAGFRELTDYGDVLEMPSPVEDGIYDIASLYYKPLVFNMDAFDIDKAPLWFKLHYEMGAREMIVKILGDNGSSKYSLMLFGDRTGTFGKEAVSILQRISGQVFTAISNISANEEILKRENEKSFLLDFSSDIAGVRSKEDLAEVLRKCLRKLKPQLGYVIRKINDDRSTVSAYVYDALNIPDDDDELQEIINTRFPIQDGLQNRVLDSEIPLLFSVNVEMNRGNTSRYLQFWKRMGLKTMVGTALRTGDTKLGILWLGIEEVNIPLLQGICAQTSVAMSNIMANEELLRREREQSFLVEFSHNIACVRTKEELKETISEVLQKVLKVKLAMIRIIEDDGLTLRPYIYDESTFEKVSETFRMMASKNIDVNEPLTARVLESEEAVIFNVEEELRMGNPGQYIKLWKEVGAKNAFGAALRVGNVAVGTFWLLMDEINLTILKGICAQVSIAISNIRANEKILAYKQKLEMENDYLREQIKTIYNFSEIVGSGTQMQKVYRLISQVAESGSTVLLLGETGTGKELIARAIHNASPRRNKLMVKVNCAALPAHLIESELFGHEKGAFTGAIDRRIGKFELANNSTLFLDEIGEMPPELQVKLLRVLQERELERIGGKSTIKVDVRVIAATNRDLEAEVQAGRFRSDLYYRLNVFPISLPPLRERPEDIEPLANFFVAKFSKNAGKKVNRISPQVLQELKAYDWPGNVRELEHLIERSILLCEGQTLTEIHLPRHEEKDKQITGFYNVALEQIERAHIIGVLKRCSGKISGAGGAAEILEVPGTTLHSKMKKLGISKADYFIK</sequence>
<evidence type="ECO:0000313" key="9">
    <source>
        <dbReference type="Proteomes" id="UP000830198"/>
    </source>
</evidence>
<dbReference type="PROSITE" id="PS50045">
    <property type="entry name" value="SIGMA54_INTERACT_4"/>
    <property type="match status" value="1"/>
</dbReference>
<keyword evidence="1" id="KW-0547">Nucleotide-binding</keyword>
<dbReference type="Pfam" id="PF25601">
    <property type="entry name" value="AAA_lid_14"/>
    <property type="match status" value="1"/>
</dbReference>
<feature type="domain" description="Sigma-54 factor interaction" evidence="7">
    <location>
        <begin position="753"/>
        <end position="982"/>
    </location>
</feature>
<dbReference type="PROSITE" id="PS00675">
    <property type="entry name" value="SIGMA54_INTERACT_1"/>
    <property type="match status" value="1"/>
</dbReference>
<gene>
    <name evidence="8" type="ORF">MYF79_31575</name>
</gene>
<dbReference type="PROSITE" id="PS00688">
    <property type="entry name" value="SIGMA54_INTERACT_3"/>
    <property type="match status" value="1"/>
</dbReference>
<evidence type="ECO:0000259" key="7">
    <source>
        <dbReference type="PROSITE" id="PS50045"/>
    </source>
</evidence>
<dbReference type="InterPro" id="IPR002078">
    <property type="entry name" value="Sigma_54_int"/>
</dbReference>
<dbReference type="InterPro" id="IPR027417">
    <property type="entry name" value="P-loop_NTPase"/>
</dbReference>
<dbReference type="SUPFAM" id="SSF52540">
    <property type="entry name" value="P-loop containing nucleoside triphosphate hydrolases"/>
    <property type="match status" value="1"/>
</dbReference>
<evidence type="ECO:0000313" key="8">
    <source>
        <dbReference type="EMBL" id="UPK69505.1"/>
    </source>
</evidence>
<keyword evidence="2" id="KW-0067">ATP-binding</keyword>
<keyword evidence="9" id="KW-1185">Reference proteome</keyword>
<organism evidence="8 9">
    <name type="scientific">Chitinophaga filiformis</name>
    <name type="common">Myxococcus filiformis</name>
    <name type="synonym">Flexibacter filiformis</name>
    <dbReference type="NCBI Taxonomy" id="104663"/>
    <lineage>
        <taxon>Bacteria</taxon>
        <taxon>Pseudomonadati</taxon>
        <taxon>Bacteroidota</taxon>
        <taxon>Chitinophagia</taxon>
        <taxon>Chitinophagales</taxon>
        <taxon>Chitinophagaceae</taxon>
        <taxon>Chitinophaga</taxon>
    </lineage>
</organism>
<dbReference type="InterPro" id="IPR003018">
    <property type="entry name" value="GAF"/>
</dbReference>
<dbReference type="Gene3D" id="1.10.8.60">
    <property type="match status" value="1"/>
</dbReference>
<dbReference type="RefSeq" id="WP_247811795.1">
    <property type="nucleotide sequence ID" value="NZ_CP095855.1"/>
</dbReference>
<evidence type="ECO:0000256" key="5">
    <source>
        <dbReference type="ARBA" id="ARBA00023163"/>
    </source>
</evidence>
<dbReference type="InterPro" id="IPR025944">
    <property type="entry name" value="Sigma_54_int_dom_CS"/>
</dbReference>
<dbReference type="PANTHER" id="PTHR32071">
    <property type="entry name" value="TRANSCRIPTIONAL REGULATORY PROTEIN"/>
    <property type="match status" value="1"/>
</dbReference>
<evidence type="ECO:0000256" key="2">
    <source>
        <dbReference type="ARBA" id="ARBA00022840"/>
    </source>
</evidence>
<dbReference type="Pfam" id="PF00158">
    <property type="entry name" value="Sigma54_activat"/>
    <property type="match status" value="1"/>
</dbReference>
<protein>
    <submittedName>
        <fullName evidence="8">Sigma 54-interacting transcriptional regulator</fullName>
    </submittedName>
</protein>
<dbReference type="InterPro" id="IPR029016">
    <property type="entry name" value="GAF-like_dom_sf"/>
</dbReference>
<accession>A0ABY4I0Y3</accession>
<dbReference type="InterPro" id="IPR025662">
    <property type="entry name" value="Sigma_54_int_dom_ATP-bd_1"/>
</dbReference>
<dbReference type="EMBL" id="CP095855">
    <property type="protein sequence ID" value="UPK69505.1"/>
    <property type="molecule type" value="Genomic_DNA"/>
</dbReference>
<feature type="region of interest" description="Disordered" evidence="6">
    <location>
        <begin position="1"/>
        <end position="21"/>
    </location>
</feature>
<dbReference type="Gene3D" id="1.10.10.60">
    <property type="entry name" value="Homeodomain-like"/>
    <property type="match status" value="1"/>
</dbReference>
<evidence type="ECO:0000256" key="1">
    <source>
        <dbReference type="ARBA" id="ARBA00022741"/>
    </source>
</evidence>
<evidence type="ECO:0000256" key="6">
    <source>
        <dbReference type="SAM" id="MobiDB-lite"/>
    </source>
</evidence>
<keyword evidence="3" id="KW-0805">Transcription regulation</keyword>
<dbReference type="SUPFAM" id="SSF46689">
    <property type="entry name" value="Homeodomain-like"/>
    <property type="match status" value="1"/>
</dbReference>
<dbReference type="SMART" id="SM00065">
    <property type="entry name" value="GAF"/>
    <property type="match status" value="3"/>
</dbReference>
<evidence type="ECO:0000256" key="4">
    <source>
        <dbReference type="ARBA" id="ARBA00023125"/>
    </source>
</evidence>
<proteinExistence type="predicted"/>
<dbReference type="InterPro" id="IPR009057">
    <property type="entry name" value="Homeodomain-like_sf"/>
</dbReference>
<keyword evidence="4" id="KW-0238">DNA-binding</keyword>
<dbReference type="SMART" id="SM00382">
    <property type="entry name" value="AAA"/>
    <property type="match status" value="1"/>
</dbReference>
<dbReference type="Gene3D" id="3.40.50.300">
    <property type="entry name" value="P-loop containing nucleotide triphosphate hydrolases"/>
    <property type="match status" value="1"/>
</dbReference>
<reference evidence="8 9" key="1">
    <citation type="submission" date="2022-04" db="EMBL/GenBank/DDBJ databases">
        <title>The arsenic-methylating capacity of Chitinophaga filiformis YT5 during chitin decomposition.</title>
        <authorList>
            <person name="Chen G."/>
            <person name="Liang Y."/>
        </authorList>
    </citation>
    <scope>NUCLEOTIDE SEQUENCE [LARGE SCALE GENOMIC DNA]</scope>
    <source>
        <strain evidence="8 9">YT5</strain>
    </source>
</reference>
<dbReference type="PANTHER" id="PTHR32071:SF57">
    <property type="entry name" value="C4-DICARBOXYLATE TRANSPORT TRANSCRIPTIONAL REGULATORY PROTEIN DCTD"/>
    <property type="match status" value="1"/>
</dbReference>
<dbReference type="InterPro" id="IPR058031">
    <property type="entry name" value="AAA_lid_NorR"/>
</dbReference>
<name>A0ABY4I0Y3_CHIFI</name>
<dbReference type="Proteomes" id="UP000830198">
    <property type="component" value="Chromosome"/>
</dbReference>
<keyword evidence="5" id="KW-0804">Transcription</keyword>
<dbReference type="SUPFAM" id="SSF55781">
    <property type="entry name" value="GAF domain-like"/>
    <property type="match status" value="4"/>
</dbReference>
<dbReference type="CDD" id="cd00009">
    <property type="entry name" value="AAA"/>
    <property type="match status" value="1"/>
</dbReference>
<evidence type="ECO:0000256" key="3">
    <source>
        <dbReference type="ARBA" id="ARBA00023015"/>
    </source>
</evidence>
<dbReference type="Gene3D" id="3.30.450.40">
    <property type="match status" value="4"/>
</dbReference>
<dbReference type="InterPro" id="IPR003593">
    <property type="entry name" value="AAA+_ATPase"/>
</dbReference>